<dbReference type="PIRSF" id="PIRSF017617">
    <property type="entry name" value="Thr_aldolase"/>
    <property type="match status" value="1"/>
</dbReference>
<protein>
    <submittedName>
        <fullName evidence="5">Threonine aldolase</fullName>
    </submittedName>
</protein>
<dbReference type="SUPFAM" id="SSF53383">
    <property type="entry name" value="PLP-dependent transferases"/>
    <property type="match status" value="1"/>
</dbReference>
<dbReference type="InterPro" id="IPR001597">
    <property type="entry name" value="ArAA_b-elim_lyase/Thr_aldolase"/>
</dbReference>
<gene>
    <name evidence="5" type="primary">ltaE</name>
    <name evidence="5" type="ORF">GCM10011506_29430</name>
</gene>
<comment type="caution">
    <text evidence="5">The sequence shown here is derived from an EMBL/GenBank/DDBJ whole genome shotgun (WGS) entry which is preliminary data.</text>
</comment>
<comment type="similarity">
    <text evidence="2">Belongs to the threonine aldolase family.</text>
</comment>
<accession>A0ABQ1MKW9</accession>
<dbReference type="Pfam" id="PF01212">
    <property type="entry name" value="Beta_elim_lyase"/>
    <property type="match status" value="1"/>
</dbReference>
<dbReference type="CDD" id="cd06502">
    <property type="entry name" value="TA_like"/>
    <property type="match status" value="1"/>
</dbReference>
<reference evidence="6" key="1">
    <citation type="journal article" date="2019" name="Int. J. Syst. Evol. Microbiol.">
        <title>The Global Catalogue of Microorganisms (GCM) 10K type strain sequencing project: providing services to taxonomists for standard genome sequencing and annotation.</title>
        <authorList>
            <consortium name="The Broad Institute Genomics Platform"/>
            <consortium name="The Broad Institute Genome Sequencing Center for Infectious Disease"/>
            <person name="Wu L."/>
            <person name="Ma J."/>
        </authorList>
    </citation>
    <scope>NUCLEOTIDE SEQUENCE [LARGE SCALE GENOMIC DNA]</scope>
    <source>
        <strain evidence="6">CGMCC 1.10832</strain>
    </source>
</reference>
<comment type="cofactor">
    <cofactor evidence="1">
        <name>pyridoxal 5'-phosphate</name>
        <dbReference type="ChEBI" id="CHEBI:597326"/>
    </cofactor>
</comment>
<proteinExistence type="inferred from homology"/>
<evidence type="ECO:0000256" key="2">
    <source>
        <dbReference type="ARBA" id="ARBA00006966"/>
    </source>
</evidence>
<dbReference type="PANTHER" id="PTHR48097">
    <property type="entry name" value="L-THREONINE ALDOLASE-RELATED"/>
    <property type="match status" value="1"/>
</dbReference>
<feature type="domain" description="Aromatic amino acid beta-eliminating lyase/threonine aldolase" evidence="4">
    <location>
        <begin position="3"/>
        <end position="288"/>
    </location>
</feature>
<dbReference type="InterPro" id="IPR015422">
    <property type="entry name" value="PyrdxlP-dep_Trfase_small"/>
</dbReference>
<dbReference type="EMBL" id="BMEC01000009">
    <property type="protein sequence ID" value="GGC41977.1"/>
    <property type="molecule type" value="Genomic_DNA"/>
</dbReference>
<dbReference type="Gene3D" id="3.90.1150.10">
    <property type="entry name" value="Aspartate Aminotransferase, domain 1"/>
    <property type="match status" value="1"/>
</dbReference>
<dbReference type="InterPro" id="IPR023603">
    <property type="entry name" value="Low_specificity_L-TA-like"/>
</dbReference>
<evidence type="ECO:0000256" key="3">
    <source>
        <dbReference type="ARBA" id="ARBA00022898"/>
    </source>
</evidence>
<dbReference type="Proteomes" id="UP000636010">
    <property type="component" value="Unassembled WGS sequence"/>
</dbReference>
<dbReference type="NCBIfam" id="NF041359">
    <property type="entry name" value="GntG_guanitoxin"/>
    <property type="match status" value="1"/>
</dbReference>
<dbReference type="PANTHER" id="PTHR48097:SF9">
    <property type="entry name" value="L-THREONINE ALDOLASE"/>
    <property type="match status" value="1"/>
</dbReference>
<keyword evidence="3" id="KW-0663">Pyridoxal phosphate</keyword>
<dbReference type="InterPro" id="IPR015421">
    <property type="entry name" value="PyrdxlP-dep_Trfase_major"/>
</dbReference>
<organism evidence="5 6">
    <name type="scientific">Marivirga lumbricoides</name>
    <dbReference type="NCBI Taxonomy" id="1046115"/>
    <lineage>
        <taxon>Bacteria</taxon>
        <taxon>Pseudomonadati</taxon>
        <taxon>Bacteroidota</taxon>
        <taxon>Cytophagia</taxon>
        <taxon>Cytophagales</taxon>
        <taxon>Marivirgaceae</taxon>
        <taxon>Marivirga</taxon>
    </lineage>
</organism>
<evidence type="ECO:0000313" key="6">
    <source>
        <dbReference type="Proteomes" id="UP000636010"/>
    </source>
</evidence>
<sequence length="338" mass="37213">MIDLRSDTVTRPTVTMKEVMMEAEVGDDVFGEDVTINTLEKKAANYFGMEAGLFCPSGTMTNQIAIKLHSGPLTEVICDQKSHVYLYEGGGIAYNSMASVRLLDGDRGRITAEMIADNINNPDDIHAPVSKLVSLENTMNKGGGCFYDFQEIEKISKLCKEKGLKLHLDGARLFNALVASKDNAEKYGEHFNTISICLSKGLGCPVGSVLLGSVEDIKKARRIRKVLGGGMRQAGFLAAAGIYALDNHIERLSEDHERAKKLAYALQDKSYVEKVLPVDTNIVIFTLSDKMLAADFVNKLKESGILAVTFGKHDVRFVTHLDFNDQQLEKCIEIISKL</sequence>
<keyword evidence="6" id="KW-1185">Reference proteome</keyword>
<evidence type="ECO:0000259" key="4">
    <source>
        <dbReference type="Pfam" id="PF01212"/>
    </source>
</evidence>
<dbReference type="InterPro" id="IPR015424">
    <property type="entry name" value="PyrdxlP-dep_Trfase"/>
</dbReference>
<evidence type="ECO:0000256" key="1">
    <source>
        <dbReference type="ARBA" id="ARBA00001933"/>
    </source>
</evidence>
<dbReference type="Gene3D" id="3.40.640.10">
    <property type="entry name" value="Type I PLP-dependent aspartate aminotransferase-like (Major domain)"/>
    <property type="match status" value="1"/>
</dbReference>
<name>A0ABQ1MKW9_9BACT</name>
<evidence type="ECO:0000313" key="5">
    <source>
        <dbReference type="EMBL" id="GGC41977.1"/>
    </source>
</evidence>
<dbReference type="RefSeq" id="WP_188464798.1">
    <property type="nucleotide sequence ID" value="NZ_BAABHU010000009.1"/>
</dbReference>